<name>A0A0G4G9S7_9ALVE</name>
<sequence length="753" mass="84433">MNDEELLSDPGPLPLKVCQSPAGQVFLDCLFLNSSVTFRSVCKALRDEIDKIRQSKLITDVCEEIRPPINISLVRWLLDLPSPPSPESVLFAVARTNAPLPLIEQLSDLGPLLRVSALTNNLLGPNREEEVRVFSNVLAICEGAIEGGHPQLLEWALGQIVPALKTRCPGLLSGALFLDVWLPGVIMRKDWEILSVLLEMVGMPSWHTPPQSLVRVLSGFSDDELQKVQTCFGSAANSLGGLALEIWRFSVKGDLSSIETAAPPLSGFQRERYLEAGRGREVWPLSDPFTSSDLWKKRWAELVAELLEIGVKLDSFDFVKGVFLWARGQFGEEIESTGDIENAPSARSLFISHLCETSNLKELTLVSDPEDLFEWLSSESLSETQSETTSWKWTETSLLSCVEKAEEPYVMTRRLHERGLIEGVLRDPSRLYRMAIRRESSRTIEYLLSLGVGESVDIRGRLCFIARQEEKWEVLRWLRCGDHDPPFEWGEPAVPRELVGLEIDFVERMTPFESDCSNCPFSVPLELREKMAVHVRETIRREGTDAQTFSGVSALSPLSWLQRCRFGAFKRLVEIGGEGTERQVAEMFQGAGTFASVVFTFISHWWSWWAPLTDLGRGDVVESLRWRPRGSRRGGRGEGGSFSLWHKRAQCAAEGLCSLMKWAESQGLDVRTWALRAISLLLFRLQKHQGGEGQQGGADHEAEETEVPSQSPHAILMRACDQEPVKSLALRLWGDEDELQLSDGSCQSFLNQL</sequence>
<dbReference type="AlphaFoldDB" id="A0A0G4G9S7"/>
<feature type="region of interest" description="Disordered" evidence="1">
    <location>
        <begin position="691"/>
        <end position="710"/>
    </location>
</feature>
<organism evidence="2">
    <name type="scientific">Chromera velia CCMP2878</name>
    <dbReference type="NCBI Taxonomy" id="1169474"/>
    <lineage>
        <taxon>Eukaryota</taxon>
        <taxon>Sar</taxon>
        <taxon>Alveolata</taxon>
        <taxon>Colpodellida</taxon>
        <taxon>Chromeraceae</taxon>
        <taxon>Chromera</taxon>
    </lineage>
</organism>
<proteinExistence type="predicted"/>
<protein>
    <submittedName>
        <fullName evidence="2">Uncharacterized protein</fullName>
    </submittedName>
</protein>
<evidence type="ECO:0000313" key="2">
    <source>
        <dbReference type="EMBL" id="CEM25461.1"/>
    </source>
</evidence>
<gene>
    <name evidence="2" type="ORF">Cvel_20848</name>
</gene>
<dbReference type="VEuPathDB" id="CryptoDB:Cvel_20848"/>
<reference evidence="2" key="1">
    <citation type="submission" date="2014-11" db="EMBL/GenBank/DDBJ databases">
        <authorList>
            <person name="Otto D Thomas"/>
            <person name="Naeem Raeece"/>
        </authorList>
    </citation>
    <scope>NUCLEOTIDE SEQUENCE</scope>
</reference>
<evidence type="ECO:0000256" key="1">
    <source>
        <dbReference type="SAM" id="MobiDB-lite"/>
    </source>
</evidence>
<accession>A0A0G4G9S7</accession>
<dbReference type="EMBL" id="CDMZ01001003">
    <property type="protein sequence ID" value="CEM25461.1"/>
    <property type="molecule type" value="Genomic_DNA"/>
</dbReference>
<dbReference type="PhylomeDB" id="A0A0G4G9S7"/>